<accession>A0AAN7Y5G9</accession>
<reference evidence="2 3" key="2">
    <citation type="journal article" date="2023" name="Mol. Biol. Evol.">
        <title>Genomics of Secondarily Temperate Adaptation in the Only Non-Antarctic Icefish.</title>
        <authorList>
            <person name="Rivera-Colon A.G."/>
            <person name="Rayamajhi N."/>
            <person name="Minhas B.F."/>
            <person name="Madrigal G."/>
            <person name="Bilyk K.T."/>
            <person name="Yoon V."/>
            <person name="Hune M."/>
            <person name="Gregory S."/>
            <person name="Cheng C.H.C."/>
            <person name="Catchen J.M."/>
        </authorList>
    </citation>
    <scope>NUCLEOTIDE SEQUENCE [LARGE SCALE GENOMIC DNA]</scope>
    <source>
        <strain evidence="2">JMC-PN-2008</strain>
    </source>
</reference>
<feature type="compositionally biased region" description="Polar residues" evidence="1">
    <location>
        <begin position="9"/>
        <end position="26"/>
    </location>
</feature>
<sequence length="163" mass="18306">MKNGGVTRKAQQSCREQPETPSSSSEMPRGELIRNDNKEKPGKDKSQPKRSVEERGYMAERRVRISSKHPALDPALSASVSTKERESTADGLHLRPPINTADASVYTPTLLSVCEHTQSQEQEVTEHHTTWTLSLFSTLSHQLFLIQHNHHFSCSSENTICIQ</sequence>
<dbReference type="AlphaFoldDB" id="A0AAN7Y5G9"/>
<name>A0AAN7Y5G9_ELEMC</name>
<evidence type="ECO:0000313" key="2">
    <source>
        <dbReference type="EMBL" id="KAK5871855.1"/>
    </source>
</evidence>
<proteinExistence type="predicted"/>
<evidence type="ECO:0000256" key="1">
    <source>
        <dbReference type="SAM" id="MobiDB-lite"/>
    </source>
</evidence>
<feature type="compositionally biased region" description="Basic and acidic residues" evidence="1">
    <location>
        <begin position="28"/>
        <end position="63"/>
    </location>
</feature>
<organism evidence="2 3">
    <name type="scientific">Eleginops maclovinus</name>
    <name type="common">Patagonian blennie</name>
    <name type="synonym">Eleginus maclovinus</name>
    <dbReference type="NCBI Taxonomy" id="56733"/>
    <lineage>
        <taxon>Eukaryota</taxon>
        <taxon>Metazoa</taxon>
        <taxon>Chordata</taxon>
        <taxon>Craniata</taxon>
        <taxon>Vertebrata</taxon>
        <taxon>Euteleostomi</taxon>
        <taxon>Actinopterygii</taxon>
        <taxon>Neopterygii</taxon>
        <taxon>Teleostei</taxon>
        <taxon>Neoteleostei</taxon>
        <taxon>Acanthomorphata</taxon>
        <taxon>Eupercaria</taxon>
        <taxon>Perciformes</taxon>
        <taxon>Notothenioidei</taxon>
        <taxon>Eleginopidae</taxon>
        <taxon>Eleginops</taxon>
    </lineage>
</organism>
<evidence type="ECO:0000313" key="3">
    <source>
        <dbReference type="Proteomes" id="UP001346869"/>
    </source>
</evidence>
<feature type="region of interest" description="Disordered" evidence="1">
    <location>
        <begin position="1"/>
        <end position="96"/>
    </location>
</feature>
<keyword evidence="3" id="KW-1185">Reference proteome</keyword>
<gene>
    <name evidence="2" type="ORF">PBY51_012598</name>
</gene>
<protein>
    <submittedName>
        <fullName evidence="2">Uncharacterized protein</fullName>
    </submittedName>
</protein>
<dbReference type="EMBL" id="JAUZQC010000004">
    <property type="protein sequence ID" value="KAK5871855.1"/>
    <property type="molecule type" value="Genomic_DNA"/>
</dbReference>
<reference evidence="2 3" key="1">
    <citation type="journal article" date="2023" name="Genes (Basel)">
        <title>Chromosome-Level Genome Assembly and Circadian Gene Repertoire of the Patagonia Blennie Eleginops maclovinus-The Closest Ancestral Proxy of Antarctic Cryonotothenioids.</title>
        <authorList>
            <person name="Cheng C.C."/>
            <person name="Rivera-Colon A.G."/>
            <person name="Minhas B.F."/>
            <person name="Wilson L."/>
            <person name="Rayamajhi N."/>
            <person name="Vargas-Chacoff L."/>
            <person name="Catchen J.M."/>
        </authorList>
    </citation>
    <scope>NUCLEOTIDE SEQUENCE [LARGE SCALE GENOMIC DNA]</scope>
    <source>
        <strain evidence="2">JMC-PN-2008</strain>
    </source>
</reference>
<dbReference type="Proteomes" id="UP001346869">
    <property type="component" value="Unassembled WGS sequence"/>
</dbReference>
<comment type="caution">
    <text evidence="2">The sequence shown here is derived from an EMBL/GenBank/DDBJ whole genome shotgun (WGS) entry which is preliminary data.</text>
</comment>